<feature type="region of interest" description="Disordered" evidence="1">
    <location>
        <begin position="27"/>
        <end position="46"/>
    </location>
</feature>
<proteinExistence type="predicted"/>
<organism evidence="2 3">
    <name type="scientific">Hibiscus sabdariffa</name>
    <name type="common">roselle</name>
    <dbReference type="NCBI Taxonomy" id="183260"/>
    <lineage>
        <taxon>Eukaryota</taxon>
        <taxon>Viridiplantae</taxon>
        <taxon>Streptophyta</taxon>
        <taxon>Embryophyta</taxon>
        <taxon>Tracheophyta</taxon>
        <taxon>Spermatophyta</taxon>
        <taxon>Magnoliopsida</taxon>
        <taxon>eudicotyledons</taxon>
        <taxon>Gunneridae</taxon>
        <taxon>Pentapetalae</taxon>
        <taxon>rosids</taxon>
        <taxon>malvids</taxon>
        <taxon>Malvales</taxon>
        <taxon>Malvaceae</taxon>
        <taxon>Malvoideae</taxon>
        <taxon>Hibiscus</taxon>
    </lineage>
</organism>
<evidence type="ECO:0000313" key="2">
    <source>
        <dbReference type="EMBL" id="KAK8593518.1"/>
    </source>
</evidence>
<evidence type="ECO:0000256" key="1">
    <source>
        <dbReference type="SAM" id="MobiDB-lite"/>
    </source>
</evidence>
<gene>
    <name evidence="2" type="ORF">V6N12_045598</name>
</gene>
<sequence length="88" mass="10760">MPVVNHEAVSLRPRDCSSDLGLLSLKSSRERERQHRERTSTVERRRERGKRRWMVVLGFRINNQNGCEAKQRRLDMARRQQMEWLWWL</sequence>
<protein>
    <submittedName>
        <fullName evidence="2">Uncharacterized protein</fullName>
    </submittedName>
</protein>
<reference evidence="2 3" key="1">
    <citation type="journal article" date="2024" name="G3 (Bethesda)">
        <title>Genome assembly of Hibiscus sabdariffa L. provides insights into metabolisms of medicinal natural products.</title>
        <authorList>
            <person name="Kim T."/>
        </authorList>
    </citation>
    <scope>NUCLEOTIDE SEQUENCE [LARGE SCALE GENOMIC DNA]</scope>
    <source>
        <strain evidence="2">TK-2024</strain>
        <tissue evidence="2">Old leaves</tissue>
    </source>
</reference>
<keyword evidence="3" id="KW-1185">Reference proteome</keyword>
<accession>A0ABR2G3H5</accession>
<dbReference type="Proteomes" id="UP001472677">
    <property type="component" value="Unassembled WGS sequence"/>
</dbReference>
<comment type="caution">
    <text evidence="2">The sequence shown here is derived from an EMBL/GenBank/DDBJ whole genome shotgun (WGS) entry which is preliminary data.</text>
</comment>
<evidence type="ECO:0000313" key="3">
    <source>
        <dbReference type="Proteomes" id="UP001472677"/>
    </source>
</evidence>
<dbReference type="EMBL" id="JBBPBM010000003">
    <property type="protein sequence ID" value="KAK8593518.1"/>
    <property type="molecule type" value="Genomic_DNA"/>
</dbReference>
<name>A0ABR2G3H5_9ROSI</name>